<evidence type="ECO:0000313" key="2">
    <source>
        <dbReference type="EMBL" id="MDV2481390.1"/>
    </source>
</evidence>
<name>A0ABU3X018_9EURY</name>
<dbReference type="RefSeq" id="WP_317064407.1">
    <property type="nucleotide sequence ID" value="NZ_WBKO01000001.1"/>
</dbReference>
<reference evidence="2 3" key="1">
    <citation type="submission" date="2019-10" db="EMBL/GenBank/DDBJ databases">
        <title>Isolation and characterization of Methanoculleus sp. Wushi-C6 from a hot spring well.</title>
        <authorList>
            <person name="Chen S.-C."/>
            <person name="Lan Z.-H."/>
            <person name="You Y.-T."/>
            <person name="Lai M.-C."/>
        </authorList>
    </citation>
    <scope>NUCLEOTIDE SEQUENCE [LARGE SCALE GENOMIC DNA]</scope>
    <source>
        <strain evidence="2 3">Wushi-C6</strain>
    </source>
</reference>
<dbReference type="Proteomes" id="UP001281203">
    <property type="component" value="Unassembled WGS sequence"/>
</dbReference>
<feature type="region of interest" description="Disordered" evidence="1">
    <location>
        <begin position="1"/>
        <end position="27"/>
    </location>
</feature>
<evidence type="ECO:0000313" key="3">
    <source>
        <dbReference type="Proteomes" id="UP001281203"/>
    </source>
</evidence>
<keyword evidence="3" id="KW-1185">Reference proteome</keyword>
<sequence length="148" mass="16507">MQEAETTTAYQQHSGAPQAKQAMTVPGAPGEQQRVALGILRRMLVEFHREWTELRTRETDGAWVIAANALLERYSHRIYDVIRDLEAVVGDDLAVDIRCLSADMIMTTNILVMTCRGEDCCRRGDALAGAALRHAERCRTLRVAVRGP</sequence>
<feature type="compositionally biased region" description="Polar residues" evidence="1">
    <location>
        <begin position="1"/>
        <end position="15"/>
    </location>
</feature>
<gene>
    <name evidence="2" type="ORF">F8E02_05085</name>
</gene>
<comment type="caution">
    <text evidence="2">The sequence shown here is derived from an EMBL/GenBank/DDBJ whole genome shotgun (WGS) entry which is preliminary data.</text>
</comment>
<accession>A0ABU3X018</accession>
<dbReference type="EMBL" id="WBKO01000001">
    <property type="protein sequence ID" value="MDV2481390.1"/>
    <property type="molecule type" value="Genomic_DNA"/>
</dbReference>
<organism evidence="2 3">
    <name type="scientific">Methanoculleus caldifontis</name>
    <dbReference type="NCBI Taxonomy" id="2651577"/>
    <lineage>
        <taxon>Archaea</taxon>
        <taxon>Methanobacteriati</taxon>
        <taxon>Methanobacteriota</taxon>
        <taxon>Stenosarchaea group</taxon>
        <taxon>Methanomicrobia</taxon>
        <taxon>Methanomicrobiales</taxon>
        <taxon>Methanomicrobiaceae</taxon>
        <taxon>Methanoculleus</taxon>
    </lineage>
</organism>
<evidence type="ECO:0000256" key="1">
    <source>
        <dbReference type="SAM" id="MobiDB-lite"/>
    </source>
</evidence>
<proteinExistence type="predicted"/>
<protein>
    <submittedName>
        <fullName evidence="2">Uncharacterized protein</fullName>
    </submittedName>
</protein>